<evidence type="ECO:0000259" key="1">
    <source>
        <dbReference type="Pfam" id="PF14534"/>
    </source>
</evidence>
<evidence type="ECO:0000313" key="2">
    <source>
        <dbReference type="EMBL" id="OSJ31958.1"/>
    </source>
</evidence>
<dbReference type="InterPro" id="IPR032710">
    <property type="entry name" value="NTF2-like_dom_sf"/>
</dbReference>
<reference evidence="2 3" key="1">
    <citation type="submission" date="2017-03" db="EMBL/GenBank/DDBJ databases">
        <title>Whole genome sequences of fourteen strains of Bradyrhizobium canariense and one strain of Bradyrhizobium japonicum isolated from Lupinus (Papilionoideae: Genisteae) species in Algeria.</title>
        <authorList>
            <person name="Crovadore J."/>
            <person name="Chekireb D."/>
            <person name="Brachmann A."/>
            <person name="Chablais R."/>
            <person name="Cochard B."/>
            <person name="Lefort F."/>
        </authorList>
    </citation>
    <scope>NUCLEOTIDE SEQUENCE [LARGE SCALE GENOMIC DNA]</scope>
    <source>
        <strain evidence="2 3">UBMA197</strain>
    </source>
</reference>
<sequence length="126" mass="14008">MNSDQVRQVVDEANRRFGVAAASKDYAGMAAFYTEDAKVLPPDAPIVSGRKPIEEFWRTAADALGLIDVTLKTIDLEVAGDTAYEIGEADLKLSSGQAKVKYLVVWLQRDGRWHLHRDIWNSMPTS</sequence>
<dbReference type="SUPFAM" id="SSF54427">
    <property type="entry name" value="NTF2-like"/>
    <property type="match status" value="1"/>
</dbReference>
<evidence type="ECO:0000313" key="3">
    <source>
        <dbReference type="Proteomes" id="UP000193335"/>
    </source>
</evidence>
<accession>A0A1Y2JNY4</accession>
<proteinExistence type="predicted"/>
<feature type="domain" description="DUF4440" evidence="1">
    <location>
        <begin position="12"/>
        <end position="114"/>
    </location>
</feature>
<dbReference type="Proteomes" id="UP000193335">
    <property type="component" value="Unassembled WGS sequence"/>
</dbReference>
<dbReference type="RefSeq" id="WP_049808026.1">
    <property type="nucleotide sequence ID" value="NZ_JALJYT010000001.1"/>
</dbReference>
<dbReference type="EMBL" id="NAFL01000252">
    <property type="protein sequence ID" value="OSJ31958.1"/>
    <property type="molecule type" value="Genomic_DNA"/>
</dbReference>
<dbReference type="Pfam" id="PF14534">
    <property type="entry name" value="DUF4440"/>
    <property type="match status" value="1"/>
</dbReference>
<comment type="caution">
    <text evidence="2">The sequence shown here is derived from an EMBL/GenBank/DDBJ whole genome shotgun (WGS) entry which is preliminary data.</text>
</comment>
<dbReference type="InterPro" id="IPR027843">
    <property type="entry name" value="DUF4440"/>
</dbReference>
<name>A0A1Y2JNY4_BRAJP</name>
<protein>
    <recommendedName>
        <fullName evidence="1">DUF4440 domain-containing protein</fullName>
    </recommendedName>
</protein>
<dbReference type="AlphaFoldDB" id="A0A1Y2JNY4"/>
<organism evidence="2 3">
    <name type="scientific">Bradyrhizobium japonicum</name>
    <dbReference type="NCBI Taxonomy" id="375"/>
    <lineage>
        <taxon>Bacteria</taxon>
        <taxon>Pseudomonadati</taxon>
        <taxon>Pseudomonadota</taxon>
        <taxon>Alphaproteobacteria</taxon>
        <taxon>Hyphomicrobiales</taxon>
        <taxon>Nitrobacteraceae</taxon>
        <taxon>Bradyrhizobium</taxon>
    </lineage>
</organism>
<dbReference type="Gene3D" id="3.10.450.50">
    <property type="match status" value="1"/>
</dbReference>
<gene>
    <name evidence="2" type="ORF">BSZ19_20340</name>
</gene>